<dbReference type="InterPro" id="IPR051469">
    <property type="entry name" value="FliN/MopA/SpaO"/>
</dbReference>
<keyword evidence="10" id="KW-0282">Flagellum</keyword>
<keyword evidence="5" id="KW-0145">Chemotaxis</keyword>
<evidence type="ECO:0000256" key="6">
    <source>
        <dbReference type="ARBA" id="ARBA00022779"/>
    </source>
</evidence>
<dbReference type="GO" id="GO:0071973">
    <property type="term" value="P:bacterial-type flagellum-dependent cell motility"/>
    <property type="evidence" value="ECO:0007669"/>
    <property type="project" value="InterPro"/>
</dbReference>
<dbReference type="GO" id="GO:0003774">
    <property type="term" value="F:cytoskeletal motor activity"/>
    <property type="evidence" value="ECO:0007669"/>
    <property type="project" value="InterPro"/>
</dbReference>
<evidence type="ECO:0000256" key="8">
    <source>
        <dbReference type="SAM" id="MobiDB-lite"/>
    </source>
</evidence>
<keyword evidence="10" id="KW-0969">Cilium</keyword>
<proteinExistence type="inferred from homology"/>
<dbReference type="OrthoDB" id="9773459at2"/>
<reference evidence="10" key="1">
    <citation type="submission" date="2017-10" db="EMBL/GenBank/DDBJ databases">
        <title>Massilia psychrophilum sp. nov., a novel purple-pigmented bacterium isolated from Tianshan glacier, Xinjiang Municipality, China.</title>
        <authorList>
            <person name="Wang H."/>
        </authorList>
    </citation>
    <scope>NUCLEOTIDE SEQUENCE [LARGE SCALE GENOMIC DNA]</scope>
    <source>
        <strain evidence="10">B2</strain>
    </source>
</reference>
<name>A0A2D2DI52_9BURK</name>
<dbReference type="InterPro" id="IPR036429">
    <property type="entry name" value="SpoA-like_sf"/>
</dbReference>
<dbReference type="GO" id="GO:0009425">
    <property type="term" value="C:bacterial-type flagellum basal body"/>
    <property type="evidence" value="ECO:0007669"/>
    <property type="project" value="InterPro"/>
</dbReference>
<gene>
    <name evidence="10" type="ORF">CR152_09100</name>
</gene>
<dbReference type="PANTHER" id="PTHR43484:SF1">
    <property type="entry name" value="FLAGELLAR MOTOR SWITCH PROTEIN FLIN"/>
    <property type="match status" value="1"/>
</dbReference>
<keyword evidence="7" id="KW-0472">Membrane</keyword>
<protein>
    <recommendedName>
        <fullName evidence="3">Flagellar motor switch protein FliN</fullName>
    </recommendedName>
</protein>
<comment type="similarity">
    <text evidence="2">Belongs to the FliN/MopA/SpaO family.</text>
</comment>
<dbReference type="GO" id="GO:0006935">
    <property type="term" value="P:chemotaxis"/>
    <property type="evidence" value="ECO:0007669"/>
    <property type="project" value="UniProtKB-KW"/>
</dbReference>
<dbReference type="InterPro" id="IPR001543">
    <property type="entry name" value="FliN-like_C"/>
</dbReference>
<evidence type="ECO:0000256" key="5">
    <source>
        <dbReference type="ARBA" id="ARBA00022500"/>
    </source>
</evidence>
<dbReference type="KEGG" id="mass:CR152_09100"/>
<evidence type="ECO:0000256" key="4">
    <source>
        <dbReference type="ARBA" id="ARBA00022475"/>
    </source>
</evidence>
<dbReference type="Pfam" id="PF01052">
    <property type="entry name" value="FliMN_C"/>
    <property type="match status" value="1"/>
</dbReference>
<dbReference type="Proteomes" id="UP000229897">
    <property type="component" value="Chromosome"/>
</dbReference>
<dbReference type="PRINTS" id="PR00956">
    <property type="entry name" value="FLGMOTORFLIN"/>
</dbReference>
<dbReference type="EMBL" id="CP024608">
    <property type="protein sequence ID" value="ATQ74662.1"/>
    <property type="molecule type" value="Genomic_DNA"/>
</dbReference>
<accession>A0A2D2DI52</accession>
<keyword evidence="4" id="KW-1003">Cell membrane</keyword>
<sequence>MKINENELQAPDQDAGIDEELIIDEPQMGVPSGMDAPRAADKRPQRDLPQMMRKIPVTLTLEVGSARISLQELMSIGPASVIALDVLAGEPLVIKVNGTPIGRAEVVVAGEQYGLKVIDLDGLDLDLITA</sequence>
<feature type="domain" description="Flagellar motor switch protein FliN-like C-terminal" evidence="9">
    <location>
        <begin position="52"/>
        <end position="119"/>
    </location>
</feature>
<dbReference type="InterPro" id="IPR001172">
    <property type="entry name" value="FliN_T3SS_HrcQb"/>
</dbReference>
<organism evidence="10 11">
    <name type="scientific">Massilia violaceinigra</name>
    <dbReference type="NCBI Taxonomy" id="2045208"/>
    <lineage>
        <taxon>Bacteria</taxon>
        <taxon>Pseudomonadati</taxon>
        <taxon>Pseudomonadota</taxon>
        <taxon>Betaproteobacteria</taxon>
        <taxon>Burkholderiales</taxon>
        <taxon>Oxalobacteraceae</taxon>
        <taxon>Telluria group</taxon>
        <taxon>Massilia</taxon>
    </lineage>
</organism>
<dbReference type="GO" id="GO:0005886">
    <property type="term" value="C:plasma membrane"/>
    <property type="evidence" value="ECO:0007669"/>
    <property type="project" value="UniProtKB-SubCell"/>
</dbReference>
<evidence type="ECO:0000313" key="11">
    <source>
        <dbReference type="Proteomes" id="UP000229897"/>
    </source>
</evidence>
<comment type="subcellular location">
    <subcellularLocation>
        <location evidence="1">Cell membrane</location>
        <topology evidence="1">Peripheral membrane protein</topology>
        <orientation evidence="1">Cytoplasmic side</orientation>
    </subcellularLocation>
</comment>
<evidence type="ECO:0000256" key="2">
    <source>
        <dbReference type="ARBA" id="ARBA00009226"/>
    </source>
</evidence>
<dbReference type="SUPFAM" id="SSF101801">
    <property type="entry name" value="Surface presentation of antigens (SPOA)"/>
    <property type="match status" value="1"/>
</dbReference>
<keyword evidence="6" id="KW-0283">Flagellar rotation</keyword>
<evidence type="ECO:0000256" key="1">
    <source>
        <dbReference type="ARBA" id="ARBA00004413"/>
    </source>
</evidence>
<feature type="region of interest" description="Disordered" evidence="8">
    <location>
        <begin position="1"/>
        <end position="51"/>
    </location>
</feature>
<evidence type="ECO:0000256" key="7">
    <source>
        <dbReference type="ARBA" id="ARBA00023136"/>
    </source>
</evidence>
<evidence type="ECO:0000259" key="9">
    <source>
        <dbReference type="Pfam" id="PF01052"/>
    </source>
</evidence>
<dbReference type="PANTHER" id="PTHR43484">
    <property type="match status" value="1"/>
</dbReference>
<evidence type="ECO:0000313" key="10">
    <source>
        <dbReference type="EMBL" id="ATQ74662.1"/>
    </source>
</evidence>
<dbReference type="AlphaFoldDB" id="A0A2D2DI52"/>
<dbReference type="Gene3D" id="2.30.330.10">
    <property type="entry name" value="SpoA-like"/>
    <property type="match status" value="1"/>
</dbReference>
<keyword evidence="11" id="KW-1185">Reference proteome</keyword>
<evidence type="ECO:0000256" key="3">
    <source>
        <dbReference type="ARBA" id="ARBA00021897"/>
    </source>
</evidence>
<keyword evidence="10" id="KW-0966">Cell projection</keyword>